<accession>A0AAV7FQ44</accession>
<dbReference type="EMBL" id="JAGFBR010000381">
    <property type="protein sequence ID" value="KAH0445401.1"/>
    <property type="molecule type" value="Genomic_DNA"/>
</dbReference>
<dbReference type="NCBIfam" id="TIGR01494">
    <property type="entry name" value="ATPase_P-type"/>
    <property type="match status" value="1"/>
</dbReference>
<keyword evidence="1" id="KW-0472">Membrane</keyword>
<dbReference type="Pfam" id="PF08282">
    <property type="entry name" value="Hydrolase_3"/>
    <property type="match status" value="1"/>
</dbReference>
<dbReference type="PANTHER" id="PTHR42861">
    <property type="entry name" value="CALCIUM-TRANSPORTING ATPASE"/>
    <property type="match status" value="1"/>
</dbReference>
<feature type="transmembrane region" description="Helical" evidence="1">
    <location>
        <begin position="61"/>
        <end position="83"/>
    </location>
</feature>
<dbReference type="Gene3D" id="3.40.50.1000">
    <property type="entry name" value="HAD superfamily/HAD-like"/>
    <property type="match status" value="1"/>
</dbReference>
<dbReference type="InterPro" id="IPR036412">
    <property type="entry name" value="HAD-like_sf"/>
</dbReference>
<gene>
    <name evidence="2" type="ORF">IEQ34_025514</name>
</gene>
<evidence type="ECO:0000256" key="1">
    <source>
        <dbReference type="SAM" id="Phobius"/>
    </source>
</evidence>
<dbReference type="AlphaFoldDB" id="A0AAV7FQ44"/>
<proteinExistence type="predicted"/>
<keyword evidence="1" id="KW-1133">Transmembrane helix</keyword>
<comment type="caution">
    <text evidence="2">The sequence shown here is derived from an EMBL/GenBank/DDBJ whole genome shotgun (WGS) entry which is preliminary data.</text>
</comment>
<dbReference type="SUPFAM" id="SSF56784">
    <property type="entry name" value="HAD-like"/>
    <property type="match status" value="1"/>
</dbReference>
<evidence type="ECO:0000313" key="3">
    <source>
        <dbReference type="Proteomes" id="UP000775213"/>
    </source>
</evidence>
<dbReference type="InterPro" id="IPR023214">
    <property type="entry name" value="HAD_sf"/>
</dbReference>
<dbReference type="PRINTS" id="PR00120">
    <property type="entry name" value="HATPASE"/>
</dbReference>
<keyword evidence="1" id="KW-0812">Transmembrane</keyword>
<dbReference type="PRINTS" id="PR00119">
    <property type="entry name" value="CATATPASE"/>
</dbReference>
<sequence length="100" mass="10834">MTGDGINDAPALLNAPIGIAMGSGTDVAKDSAELILTDDQFDNIAKAVKEGRTVFKNIQRFMIALLVLNVAEVLLLLIGWLYAMETMIASFRFLPLVSYS</sequence>
<protein>
    <submittedName>
        <fullName evidence="2">Uncharacterized protein</fullName>
    </submittedName>
</protein>
<dbReference type="GO" id="GO:0005524">
    <property type="term" value="F:ATP binding"/>
    <property type="evidence" value="ECO:0007669"/>
    <property type="project" value="InterPro"/>
</dbReference>
<dbReference type="GO" id="GO:0016020">
    <property type="term" value="C:membrane"/>
    <property type="evidence" value="ECO:0007669"/>
    <property type="project" value="InterPro"/>
</dbReference>
<evidence type="ECO:0000313" key="2">
    <source>
        <dbReference type="EMBL" id="KAH0445401.1"/>
    </source>
</evidence>
<keyword evidence="3" id="KW-1185">Reference proteome</keyword>
<dbReference type="GO" id="GO:0016887">
    <property type="term" value="F:ATP hydrolysis activity"/>
    <property type="evidence" value="ECO:0007669"/>
    <property type="project" value="InterPro"/>
</dbReference>
<dbReference type="Gene3D" id="1.20.1110.10">
    <property type="entry name" value="Calcium-transporting ATPase, transmembrane domain"/>
    <property type="match status" value="1"/>
</dbReference>
<reference evidence="2 3" key="1">
    <citation type="journal article" date="2021" name="Hortic Res">
        <title>Chromosome-scale assembly of the Dendrobium chrysotoxum genome enhances the understanding of orchid evolution.</title>
        <authorList>
            <person name="Zhang Y."/>
            <person name="Zhang G.Q."/>
            <person name="Zhang D."/>
            <person name="Liu X.D."/>
            <person name="Xu X.Y."/>
            <person name="Sun W.H."/>
            <person name="Yu X."/>
            <person name="Zhu X."/>
            <person name="Wang Z.W."/>
            <person name="Zhao X."/>
            <person name="Zhong W.Y."/>
            <person name="Chen H."/>
            <person name="Yin W.L."/>
            <person name="Huang T."/>
            <person name="Niu S.C."/>
            <person name="Liu Z.J."/>
        </authorList>
    </citation>
    <scope>NUCLEOTIDE SEQUENCE [LARGE SCALE GENOMIC DNA]</scope>
    <source>
        <strain evidence="2">Lindl</strain>
    </source>
</reference>
<name>A0AAV7FQ44_DENCH</name>
<dbReference type="Proteomes" id="UP000775213">
    <property type="component" value="Unassembled WGS sequence"/>
</dbReference>
<organism evidence="2 3">
    <name type="scientific">Dendrobium chrysotoxum</name>
    <name type="common">Orchid</name>
    <dbReference type="NCBI Taxonomy" id="161865"/>
    <lineage>
        <taxon>Eukaryota</taxon>
        <taxon>Viridiplantae</taxon>
        <taxon>Streptophyta</taxon>
        <taxon>Embryophyta</taxon>
        <taxon>Tracheophyta</taxon>
        <taxon>Spermatophyta</taxon>
        <taxon>Magnoliopsida</taxon>
        <taxon>Liliopsida</taxon>
        <taxon>Asparagales</taxon>
        <taxon>Orchidaceae</taxon>
        <taxon>Epidendroideae</taxon>
        <taxon>Malaxideae</taxon>
        <taxon>Dendrobiinae</taxon>
        <taxon>Dendrobium</taxon>
    </lineage>
</organism>
<dbReference type="InterPro" id="IPR001757">
    <property type="entry name" value="P_typ_ATPase"/>
</dbReference>